<dbReference type="SUPFAM" id="SSF48403">
    <property type="entry name" value="Ankyrin repeat"/>
    <property type="match status" value="1"/>
</dbReference>
<dbReference type="Pfam" id="PF16095">
    <property type="entry name" value="COR-A"/>
    <property type="match status" value="1"/>
</dbReference>
<protein>
    <recommendedName>
        <fullName evidence="5">COR domain-containing protein</fullName>
    </recommendedName>
</protein>
<organism evidence="6 7">
    <name type="scientific">Mytilus edulis</name>
    <name type="common">Blue mussel</name>
    <dbReference type="NCBI Taxonomy" id="6550"/>
    <lineage>
        <taxon>Eukaryota</taxon>
        <taxon>Metazoa</taxon>
        <taxon>Spiralia</taxon>
        <taxon>Lophotrochozoa</taxon>
        <taxon>Mollusca</taxon>
        <taxon>Bivalvia</taxon>
        <taxon>Autobranchia</taxon>
        <taxon>Pteriomorphia</taxon>
        <taxon>Mytilida</taxon>
        <taxon>Mytiloidea</taxon>
        <taxon>Mytilidae</taxon>
        <taxon>Mytilinae</taxon>
        <taxon>Mytilus</taxon>
    </lineage>
</organism>
<dbReference type="InterPro" id="IPR036388">
    <property type="entry name" value="WH-like_DNA-bd_sf"/>
</dbReference>
<dbReference type="AlphaFoldDB" id="A0A8S3SK02"/>
<dbReference type="InterPro" id="IPR036770">
    <property type="entry name" value="Ankyrin_rpt-contain_sf"/>
</dbReference>
<accession>A0A8S3SK02</accession>
<sequence length="1224" mass="139664">MPSMVQNGRTALHNAARKDQTDVVQILIENGCDIYLPDTDGDIPLHIAATFNCHQVVTYLLNKDCDANIINNKNGQNALHHAASNNETDVLQILIEFGCEKNLQDINGQTALHIAAQKNSQKVVTFLLNRDCDPNITNVEGKKPIDLTSYMTIKTLFEAFEKNLLPGLPTEVKKFDKKSAKVFASLLEEESYPHFEARVMLAGQQGTGKTTIARYLVGKRPTRFRISTDGIELYNGLSYMDRESKDWLGGHQDFSLEEITFSRSLLKGVKTINVDDTTLTSKDLPVMSQSISLPASKEKLRRQSKENSMSVTTPEGSEWSKWSECSELDSLSSTKSFKTGLNSSEFQFETVPVNISSIDGNMSQQLVGQLCKQNAKSQCNDDNYETVIQDSTRNSGNQSELLVSDGERSGDNRNIQVEQENPTRKDYTNFSKDKCIGEDLPYTDISMDDLDRAKSGNAGEVHLKTVTQPGLIRKLKQMFGVSKKVKEVKVSITKENFLKKTSKVGKKQLHNKKIAPIIIWDFGGQDIFYSTHQTFLTYRAIYIIVLDGSRKLDDPCPYEQYLPGKSGHKSGRDYLLFWINTIVTYCKGSVQGFPKILVVLTHKDRVTANEVEQRRHEIFAEINKMFHQTSLMQHLVLDDKIFVNAHDKYDPEMTKIKAAIISESERQPTWGEPLPKCFIPLELEFASLIRQGNPLITLEHLKKINALQPIRPLSETELKVFLKFQHSIGKLLYFDEHKLDDRIILSPTLLIDAFKSIVTDRRFCQGDAQREELWDVMGKKGVVSKPIIEQIWKKQKYKKFYKDKDYLLEVMTHLDILVEPKRYDLDHNRIPADFYYVASMVRAKDYSGYLQSAGFTTRSIAIAFQSSSLMIPPALSFRFISYCLYVWAVKTYGDTNTEMLFHRSGVFTIDSSLDMYIACEDERIVVRLVHATSNTLIMRDVASSIYECLTSALEKISQLYIRTSSDQTQTSDASFMTRICCNSPNNSCVLPDNDQAHTDQIWICPSHGIEHSIHTITSWIEEKEDEKCKPGCTVTKDEFLKATPSDIHLRRLSLLYSPFEAKELAIHLGFSNREVNAILETEDPLTSSFAILLRCRDSRMVTFKDIKEAIESIGKESIHILYMEPEKWDLVPTAEHIDRLAPLVGKYSLPFLIELGMDFNTWEQISHRQNERDLVRLNQDILEEWRFKFCRMHNLKPTLRKIARAFSNIGKNIKIVENTLSDLF</sequence>
<keyword evidence="1" id="KW-0677">Repeat</keyword>
<feature type="repeat" description="ANK" evidence="3">
    <location>
        <begin position="74"/>
        <end position="106"/>
    </location>
</feature>
<dbReference type="SUPFAM" id="SSF52540">
    <property type="entry name" value="P-loop containing nucleoside triphosphate hydrolases"/>
    <property type="match status" value="1"/>
</dbReference>
<evidence type="ECO:0000313" key="6">
    <source>
        <dbReference type="EMBL" id="CAG2220547.1"/>
    </source>
</evidence>
<dbReference type="Gene3D" id="1.25.40.20">
    <property type="entry name" value="Ankyrin repeat-containing domain"/>
    <property type="match status" value="2"/>
</dbReference>
<dbReference type="InterPro" id="IPR002110">
    <property type="entry name" value="Ankyrin_rpt"/>
</dbReference>
<feature type="region of interest" description="Disordered" evidence="4">
    <location>
        <begin position="295"/>
        <end position="317"/>
    </location>
</feature>
<evidence type="ECO:0000256" key="3">
    <source>
        <dbReference type="PROSITE-ProRule" id="PRU00023"/>
    </source>
</evidence>
<feature type="domain" description="COR" evidence="5">
    <location>
        <begin position="678"/>
        <end position="819"/>
    </location>
</feature>
<name>A0A8S3SK02_MYTED</name>
<dbReference type="PANTHER" id="PTHR24198:SF165">
    <property type="entry name" value="ANKYRIN REPEAT-CONTAINING PROTEIN-RELATED"/>
    <property type="match status" value="1"/>
</dbReference>
<evidence type="ECO:0000256" key="2">
    <source>
        <dbReference type="ARBA" id="ARBA00023043"/>
    </source>
</evidence>
<dbReference type="EMBL" id="CAJPWZ010001664">
    <property type="protein sequence ID" value="CAG2220547.1"/>
    <property type="molecule type" value="Genomic_DNA"/>
</dbReference>
<dbReference type="SMART" id="SM00248">
    <property type="entry name" value="ANK"/>
    <property type="match status" value="4"/>
</dbReference>
<dbReference type="OrthoDB" id="5962960at2759"/>
<evidence type="ECO:0000256" key="1">
    <source>
        <dbReference type="ARBA" id="ARBA00022737"/>
    </source>
</evidence>
<feature type="compositionally biased region" description="Basic and acidic residues" evidence="4">
    <location>
        <begin position="296"/>
        <end position="305"/>
    </location>
</feature>
<evidence type="ECO:0000313" key="7">
    <source>
        <dbReference type="Proteomes" id="UP000683360"/>
    </source>
</evidence>
<comment type="caution">
    <text evidence="6">The sequence shown here is derived from an EMBL/GenBank/DDBJ whole genome shotgun (WGS) entry which is preliminary data.</text>
</comment>
<evidence type="ECO:0000259" key="5">
    <source>
        <dbReference type="Pfam" id="PF16095"/>
    </source>
</evidence>
<feature type="compositionally biased region" description="Polar residues" evidence="4">
    <location>
        <begin position="306"/>
        <end position="315"/>
    </location>
</feature>
<evidence type="ECO:0000256" key="4">
    <source>
        <dbReference type="SAM" id="MobiDB-lite"/>
    </source>
</evidence>
<dbReference type="Pfam" id="PF08477">
    <property type="entry name" value="Roc"/>
    <property type="match status" value="1"/>
</dbReference>
<dbReference type="PROSITE" id="PS50297">
    <property type="entry name" value="ANK_REP_REGION"/>
    <property type="match status" value="4"/>
</dbReference>
<dbReference type="Gene3D" id="3.40.50.300">
    <property type="entry name" value="P-loop containing nucleotide triphosphate hydrolases"/>
    <property type="match status" value="1"/>
</dbReference>
<proteinExistence type="predicted"/>
<feature type="repeat" description="ANK" evidence="3">
    <location>
        <begin position="107"/>
        <end position="139"/>
    </location>
</feature>
<keyword evidence="7" id="KW-1185">Reference proteome</keyword>
<dbReference type="InterPro" id="IPR032171">
    <property type="entry name" value="COR-A"/>
</dbReference>
<dbReference type="Pfam" id="PF12796">
    <property type="entry name" value="Ank_2"/>
    <property type="match status" value="1"/>
</dbReference>
<dbReference type="PANTHER" id="PTHR24198">
    <property type="entry name" value="ANKYRIN REPEAT AND PROTEIN KINASE DOMAIN-CONTAINING PROTEIN"/>
    <property type="match status" value="1"/>
</dbReference>
<dbReference type="Pfam" id="PF00023">
    <property type="entry name" value="Ank"/>
    <property type="match status" value="1"/>
</dbReference>
<dbReference type="InterPro" id="IPR027417">
    <property type="entry name" value="P-loop_NTPase"/>
</dbReference>
<feature type="region of interest" description="Disordered" evidence="4">
    <location>
        <begin position="391"/>
        <end position="428"/>
    </location>
</feature>
<feature type="repeat" description="ANK" evidence="3">
    <location>
        <begin position="40"/>
        <end position="72"/>
    </location>
</feature>
<keyword evidence="2 3" id="KW-0040">ANK repeat</keyword>
<reference evidence="6" key="1">
    <citation type="submission" date="2021-03" db="EMBL/GenBank/DDBJ databases">
        <authorList>
            <person name="Bekaert M."/>
        </authorList>
    </citation>
    <scope>NUCLEOTIDE SEQUENCE</scope>
</reference>
<feature type="repeat" description="ANK" evidence="3">
    <location>
        <begin position="7"/>
        <end position="39"/>
    </location>
</feature>
<feature type="compositionally biased region" description="Polar residues" evidence="4">
    <location>
        <begin position="391"/>
        <end position="401"/>
    </location>
</feature>
<dbReference type="Proteomes" id="UP000683360">
    <property type="component" value="Unassembled WGS sequence"/>
</dbReference>
<dbReference type="Gene3D" id="1.10.10.10">
    <property type="entry name" value="Winged helix-like DNA-binding domain superfamily/Winged helix DNA-binding domain"/>
    <property type="match status" value="1"/>
</dbReference>
<gene>
    <name evidence="6" type="ORF">MEDL_34032</name>
</gene>
<dbReference type="PROSITE" id="PS50088">
    <property type="entry name" value="ANK_REPEAT"/>
    <property type="match status" value="4"/>
</dbReference>